<keyword evidence="1" id="KW-1133">Transmembrane helix</keyword>
<dbReference type="EMBL" id="WNZX01000010">
    <property type="protein sequence ID" value="MUG71662.1"/>
    <property type="molecule type" value="Genomic_DNA"/>
</dbReference>
<organism evidence="2 3">
    <name type="scientific">Paenibacillus validus</name>
    <dbReference type="NCBI Taxonomy" id="44253"/>
    <lineage>
        <taxon>Bacteria</taxon>
        <taxon>Bacillati</taxon>
        <taxon>Bacillota</taxon>
        <taxon>Bacilli</taxon>
        <taxon>Bacillales</taxon>
        <taxon>Paenibacillaceae</taxon>
        <taxon>Paenibacillus</taxon>
    </lineage>
</organism>
<dbReference type="RefSeq" id="WP_127605417.1">
    <property type="nucleotide sequence ID" value="NZ_JARTHJ010000138.1"/>
</dbReference>
<evidence type="ECO:0000256" key="1">
    <source>
        <dbReference type="SAM" id="Phobius"/>
    </source>
</evidence>
<dbReference type="Pfam" id="PF13782">
    <property type="entry name" value="SpoVAB"/>
    <property type="match status" value="1"/>
</dbReference>
<feature type="transmembrane region" description="Helical" evidence="1">
    <location>
        <begin position="6"/>
        <end position="32"/>
    </location>
</feature>
<dbReference type="AlphaFoldDB" id="A0A7X3CST4"/>
<feature type="transmembrane region" description="Helical" evidence="1">
    <location>
        <begin position="116"/>
        <end position="139"/>
    </location>
</feature>
<keyword evidence="1" id="KW-0812">Transmembrane</keyword>
<protein>
    <submittedName>
        <fullName evidence="2">Stage V sporulation protein AB</fullName>
    </submittedName>
</protein>
<proteinExistence type="predicted"/>
<feature type="transmembrane region" description="Helical" evidence="1">
    <location>
        <begin position="78"/>
        <end position="104"/>
    </location>
</feature>
<accession>A0A7X3CST4</accession>
<reference evidence="2 3" key="1">
    <citation type="submission" date="2019-11" db="EMBL/GenBank/DDBJ databases">
        <title>Draft genome sequences of five Paenibacillus species of dairy origin.</title>
        <authorList>
            <person name="Olajide A.M."/>
            <person name="Chen S."/>
            <person name="Lapointe G."/>
        </authorList>
    </citation>
    <scope>NUCLEOTIDE SEQUENCE [LARGE SCALE GENOMIC DNA]</scope>
    <source>
        <strain evidence="2 3">2CS3</strain>
    </source>
</reference>
<keyword evidence="3" id="KW-1185">Reference proteome</keyword>
<gene>
    <name evidence="2" type="ORF">GNP93_13375</name>
</gene>
<sequence>MSEWAGGLVLAFIGLAGGLAVGSGMVAFLVVLDIIPRLAQITRSYRHMRRYEGAVVIGSLFFTFTDFFEWTYGLFPMAAAFFGLFAGCFVGMLAAALTEVINVLPILAKRIGMEAYMIWLLMAMIFGKVLGSIIDWIGVLN</sequence>
<name>A0A7X3CST4_9BACL</name>
<evidence type="ECO:0000313" key="3">
    <source>
        <dbReference type="Proteomes" id="UP000450917"/>
    </source>
</evidence>
<keyword evidence="1" id="KW-0472">Membrane</keyword>
<feature type="transmembrane region" description="Helical" evidence="1">
    <location>
        <begin position="53"/>
        <end position="72"/>
    </location>
</feature>
<dbReference type="Proteomes" id="UP000450917">
    <property type="component" value="Unassembled WGS sequence"/>
</dbReference>
<comment type="caution">
    <text evidence="2">The sequence shown here is derived from an EMBL/GenBank/DDBJ whole genome shotgun (WGS) entry which is preliminary data.</text>
</comment>
<dbReference type="InterPro" id="IPR020144">
    <property type="entry name" value="SpoVAB"/>
</dbReference>
<evidence type="ECO:0000313" key="2">
    <source>
        <dbReference type="EMBL" id="MUG71662.1"/>
    </source>
</evidence>